<evidence type="ECO:0000313" key="9">
    <source>
        <dbReference type="Proteomes" id="UP000244792"/>
    </source>
</evidence>
<dbReference type="PANTHER" id="PTHR22726">
    <property type="entry name" value="METALLOENDOPEPTIDASE OMA1"/>
    <property type="match status" value="1"/>
</dbReference>
<dbReference type="GO" id="GO:0051603">
    <property type="term" value="P:proteolysis involved in protein catabolic process"/>
    <property type="evidence" value="ECO:0007669"/>
    <property type="project" value="TreeGrafter"/>
</dbReference>
<evidence type="ECO:0000256" key="5">
    <source>
        <dbReference type="ARBA" id="ARBA00023049"/>
    </source>
</evidence>
<keyword evidence="3 6" id="KW-0378">Hydrolase</keyword>
<keyword evidence="9" id="KW-1185">Reference proteome</keyword>
<keyword evidence="2" id="KW-0479">Metal-binding</keyword>
<dbReference type="Pfam" id="PF01435">
    <property type="entry name" value="Peptidase_M48"/>
    <property type="match status" value="1"/>
</dbReference>
<dbReference type="Proteomes" id="UP000244792">
    <property type="component" value="Chromosome"/>
</dbReference>
<comment type="cofactor">
    <cofactor evidence="6">
        <name>Zn(2+)</name>
        <dbReference type="ChEBI" id="CHEBI:29105"/>
    </cofactor>
    <text evidence="6">Binds 1 zinc ion per subunit.</text>
</comment>
<feature type="domain" description="Peptidase M48" evidence="7">
    <location>
        <begin position="65"/>
        <end position="239"/>
    </location>
</feature>
<dbReference type="GO" id="GO:0016020">
    <property type="term" value="C:membrane"/>
    <property type="evidence" value="ECO:0007669"/>
    <property type="project" value="TreeGrafter"/>
</dbReference>
<accession>A0A2R4VZT9</accession>
<evidence type="ECO:0000256" key="6">
    <source>
        <dbReference type="RuleBase" id="RU003983"/>
    </source>
</evidence>
<gene>
    <name evidence="8" type="ORF">TDSAC_0690</name>
</gene>
<name>A0A2R4VZT9_THEAF</name>
<protein>
    <submittedName>
        <fullName evidence="8">Peptidase family M48</fullName>
    </submittedName>
</protein>
<evidence type="ECO:0000256" key="3">
    <source>
        <dbReference type="ARBA" id="ARBA00022801"/>
    </source>
</evidence>
<evidence type="ECO:0000256" key="1">
    <source>
        <dbReference type="ARBA" id="ARBA00022670"/>
    </source>
</evidence>
<dbReference type="GO" id="GO:0004222">
    <property type="term" value="F:metalloendopeptidase activity"/>
    <property type="evidence" value="ECO:0007669"/>
    <property type="project" value="InterPro"/>
</dbReference>
<evidence type="ECO:0000313" key="8">
    <source>
        <dbReference type="EMBL" id="AWB10059.1"/>
    </source>
</evidence>
<dbReference type="RefSeq" id="WP_199919894.1">
    <property type="nucleotide sequence ID" value="NZ_CP020921.1"/>
</dbReference>
<dbReference type="GO" id="GO:0046872">
    <property type="term" value="F:metal ion binding"/>
    <property type="evidence" value="ECO:0007669"/>
    <property type="project" value="UniProtKB-KW"/>
</dbReference>
<evidence type="ECO:0000259" key="7">
    <source>
        <dbReference type="Pfam" id="PF01435"/>
    </source>
</evidence>
<dbReference type="AlphaFoldDB" id="A0A2R4VZT9"/>
<dbReference type="KEGG" id="taci:TDSAC_0690"/>
<evidence type="ECO:0000256" key="2">
    <source>
        <dbReference type="ARBA" id="ARBA00022723"/>
    </source>
</evidence>
<dbReference type="EMBL" id="CP020921">
    <property type="protein sequence ID" value="AWB10059.1"/>
    <property type="molecule type" value="Genomic_DNA"/>
</dbReference>
<comment type="similarity">
    <text evidence="6">Belongs to the peptidase M48 family.</text>
</comment>
<dbReference type="CDD" id="cd07324">
    <property type="entry name" value="M48C_Oma1-like"/>
    <property type="match status" value="1"/>
</dbReference>
<keyword evidence="5 6" id="KW-0482">Metalloprotease</keyword>
<reference evidence="8 9" key="1">
    <citation type="submission" date="2017-04" db="EMBL/GenBank/DDBJ databases">
        <title>Genomic insights into metabolism of Thermodesulfobium acidiphilum.</title>
        <authorList>
            <person name="Toshchakov S.V."/>
            <person name="Frolov E.N."/>
            <person name="Kublanov I.V."/>
            <person name="Samarov N.I."/>
            <person name="Novikov A."/>
            <person name="Lebedinsky A.V."/>
            <person name="Bonch-Osmolovskaya E.A."/>
            <person name="Chernyh N.A."/>
        </authorList>
    </citation>
    <scope>NUCLEOTIDE SEQUENCE [LARGE SCALE GENOMIC DNA]</scope>
    <source>
        <strain evidence="8 9">3127-1</strain>
    </source>
</reference>
<dbReference type="InterPro" id="IPR001915">
    <property type="entry name" value="Peptidase_M48"/>
</dbReference>
<proteinExistence type="inferred from homology"/>
<keyword evidence="1 6" id="KW-0645">Protease</keyword>
<organism evidence="8 9">
    <name type="scientific">Thermodesulfobium acidiphilum</name>
    <dbReference type="NCBI Taxonomy" id="1794699"/>
    <lineage>
        <taxon>Bacteria</taxon>
        <taxon>Pseudomonadati</taxon>
        <taxon>Thermodesulfobiota</taxon>
        <taxon>Thermodesulfobiia</taxon>
        <taxon>Thermodesulfobiales</taxon>
        <taxon>Thermodesulfobiaceae</taxon>
        <taxon>Thermodesulfobium</taxon>
    </lineage>
</organism>
<dbReference type="PANTHER" id="PTHR22726:SF1">
    <property type="entry name" value="METALLOENDOPEPTIDASE OMA1, MITOCHONDRIAL"/>
    <property type="match status" value="1"/>
</dbReference>
<evidence type="ECO:0000256" key="4">
    <source>
        <dbReference type="ARBA" id="ARBA00022833"/>
    </source>
</evidence>
<keyword evidence="4 6" id="KW-0862">Zinc</keyword>
<sequence length="365" mass="42219">MLKKKLVLFFITLTCYLILNLQINANSQTIVNYDAEYKEGQKIAKEIESYYKIVKDHTVQERLNKIGERLQKYAREFSGVKDLKLTIRAYYSNDVNAFALPGGFIFVTTGMLNFVRTDDELACILSHETGHVVLDHHRKQMELQKKYTLVALAVIIASRGNAAATESASLLSMAMLNQYSIELEKQADEFAIRCAIACGYNPVGLLTTMERLNARERSSQDINWGIYRNHPKTEERIKYIIADLKKDGITINRRIAADYFRVTNDGPNIYIEKDFWFNLQDYPEIFPNPFINITSVIKNLNLAFDEEPNIYDIRVITNKNNVIIDIKNIAIITTKNTEENRKILDELCSRLKKIVWENSFWEAFN</sequence>
<dbReference type="InterPro" id="IPR051156">
    <property type="entry name" value="Mito/Outer_Membr_Metalloprot"/>
</dbReference>
<dbReference type="Gene3D" id="3.30.2010.10">
    <property type="entry name" value="Metalloproteases ('zincins'), catalytic domain"/>
    <property type="match status" value="1"/>
</dbReference>